<dbReference type="Proteomes" id="UP000250043">
    <property type="component" value="Unassembled WGS sequence"/>
</dbReference>
<evidence type="ECO:0000313" key="2">
    <source>
        <dbReference type="Proteomes" id="UP000250043"/>
    </source>
</evidence>
<protein>
    <submittedName>
        <fullName evidence="1">Uncharacterized protein</fullName>
    </submittedName>
</protein>
<proteinExistence type="predicted"/>
<sequence length="238" mass="27238">MFPNLRFLSYSASPNRLQLAHAEDSRSACRRLQSSNAWMCLERISADVVTIYAMGLQHSVRLLDLGDVHRSEVLLLHTVLSDTCATHLSLRLEASCWTRQDLRNLFNCITNLTHVVLTLDMVYHKDKFDSFDDLLSTVMASLTTTPLTFLNIRHQMRINHKVPRNHEICAVVDGVGLHTLGQGFAEAIPTLHFIVIEFLCLKESIQKFFLMERNGENKTLVTKMDEAEGKQMLRNEWP</sequence>
<reference evidence="1 2" key="1">
    <citation type="submission" date="2016-07" db="EMBL/GenBank/DDBJ databases">
        <title>Draft genome of the white-rot fungus Obba rivulosa 3A-2.</title>
        <authorList>
            <consortium name="DOE Joint Genome Institute"/>
            <person name="Miettinen O."/>
            <person name="Riley R."/>
            <person name="Acob R."/>
            <person name="Barry K."/>
            <person name="Cullen D."/>
            <person name="De Vries R."/>
            <person name="Hainaut M."/>
            <person name="Hatakka A."/>
            <person name="Henrissat B."/>
            <person name="Hilden K."/>
            <person name="Kuo R."/>
            <person name="Labutti K."/>
            <person name="Lipzen A."/>
            <person name="Makela M.R."/>
            <person name="Sandor L."/>
            <person name="Spatafora J.W."/>
            <person name="Grigoriev I.V."/>
            <person name="Hibbett D.S."/>
        </authorList>
    </citation>
    <scope>NUCLEOTIDE SEQUENCE [LARGE SCALE GENOMIC DNA]</scope>
    <source>
        <strain evidence="1 2">3A-2</strain>
    </source>
</reference>
<name>A0A8E2B4D5_9APHY</name>
<evidence type="ECO:0000313" key="1">
    <source>
        <dbReference type="EMBL" id="OCH91380.1"/>
    </source>
</evidence>
<dbReference type="AlphaFoldDB" id="A0A8E2B4D5"/>
<dbReference type="EMBL" id="KV722386">
    <property type="protein sequence ID" value="OCH91380.1"/>
    <property type="molecule type" value="Genomic_DNA"/>
</dbReference>
<keyword evidence="2" id="KW-1185">Reference proteome</keyword>
<gene>
    <name evidence="1" type="ORF">OBBRIDRAFT_527137</name>
</gene>
<organism evidence="1 2">
    <name type="scientific">Obba rivulosa</name>
    <dbReference type="NCBI Taxonomy" id="1052685"/>
    <lineage>
        <taxon>Eukaryota</taxon>
        <taxon>Fungi</taxon>
        <taxon>Dikarya</taxon>
        <taxon>Basidiomycota</taxon>
        <taxon>Agaricomycotina</taxon>
        <taxon>Agaricomycetes</taxon>
        <taxon>Polyporales</taxon>
        <taxon>Gelatoporiaceae</taxon>
        <taxon>Obba</taxon>
    </lineage>
</organism>
<accession>A0A8E2B4D5</accession>